<keyword evidence="2" id="KW-1185">Reference proteome</keyword>
<dbReference type="AlphaFoldDB" id="A0A9Q1JXN7"/>
<sequence>MQAGFQATDLAFSAITDFAYRGKEIINGREKSYPHCYLIQLNQIKLSNPYFPSVFGFTVTNATHEIADRQQGNPERELRIQTSPLPNYIPVSATYPDIHALPGGRSLHGHMIRLPHLNTDLRRGQFLILHVRGKKSTTEGQEKSYPDAHLSPLW</sequence>
<comment type="caution">
    <text evidence="1">The sequence shown here is derived from an EMBL/GenBank/DDBJ whole genome shotgun (WGS) entry which is preliminary data.</text>
</comment>
<proteinExistence type="predicted"/>
<evidence type="ECO:0000313" key="2">
    <source>
        <dbReference type="Proteomes" id="UP001153076"/>
    </source>
</evidence>
<organism evidence="1 2">
    <name type="scientific">Carnegiea gigantea</name>
    <dbReference type="NCBI Taxonomy" id="171969"/>
    <lineage>
        <taxon>Eukaryota</taxon>
        <taxon>Viridiplantae</taxon>
        <taxon>Streptophyta</taxon>
        <taxon>Embryophyta</taxon>
        <taxon>Tracheophyta</taxon>
        <taxon>Spermatophyta</taxon>
        <taxon>Magnoliopsida</taxon>
        <taxon>eudicotyledons</taxon>
        <taxon>Gunneridae</taxon>
        <taxon>Pentapetalae</taxon>
        <taxon>Caryophyllales</taxon>
        <taxon>Cactineae</taxon>
        <taxon>Cactaceae</taxon>
        <taxon>Cactoideae</taxon>
        <taxon>Echinocereeae</taxon>
        <taxon>Carnegiea</taxon>
    </lineage>
</organism>
<gene>
    <name evidence="1" type="ORF">Cgig2_015594</name>
</gene>
<reference evidence="1" key="1">
    <citation type="submission" date="2022-04" db="EMBL/GenBank/DDBJ databases">
        <title>Carnegiea gigantea Genome sequencing and assembly v2.</title>
        <authorList>
            <person name="Copetti D."/>
            <person name="Sanderson M.J."/>
            <person name="Burquez A."/>
            <person name="Wojciechowski M.F."/>
        </authorList>
    </citation>
    <scope>NUCLEOTIDE SEQUENCE</scope>
    <source>
        <strain evidence="1">SGP5-SGP5p</strain>
        <tissue evidence="1">Aerial part</tissue>
    </source>
</reference>
<dbReference type="Proteomes" id="UP001153076">
    <property type="component" value="Unassembled WGS sequence"/>
</dbReference>
<dbReference type="EMBL" id="JAKOGI010000583">
    <property type="protein sequence ID" value="KAJ8432801.1"/>
    <property type="molecule type" value="Genomic_DNA"/>
</dbReference>
<name>A0A9Q1JXN7_9CARY</name>
<protein>
    <submittedName>
        <fullName evidence="1">Uncharacterized protein</fullName>
    </submittedName>
</protein>
<accession>A0A9Q1JXN7</accession>
<evidence type="ECO:0000313" key="1">
    <source>
        <dbReference type="EMBL" id="KAJ8432801.1"/>
    </source>
</evidence>